<evidence type="ECO:0000313" key="2">
    <source>
        <dbReference type="Proteomes" id="UP000192739"/>
    </source>
</evidence>
<dbReference type="AlphaFoldDB" id="A0A1E3SDT8"/>
<keyword evidence="2" id="KW-1185">Reference proteome</keyword>
<sequence length="221" mass="24352">MIKRRRWTWPNFPPGMFEDATGYHFEGAEHLDRHTLNRCLHADPNAAALLNDLAAEGTLDLAWPDMAGVVPQVWAASEFAESALCRRHWVKLFYANGFSIDGQRAEQPSEPVRLYRGTVPAVVAFDAVGHLVAIDFNGHPADPYGEIACAWHSSRGMAWTSDLCAARQYARRGPWGHECGQVYAADIEPEYLLARVGTDFIVDPAGLADNVVPLDIAPVGQ</sequence>
<evidence type="ECO:0000313" key="1">
    <source>
        <dbReference type="EMBL" id="ORB01856.1"/>
    </source>
</evidence>
<dbReference type="Proteomes" id="UP000192739">
    <property type="component" value="Unassembled WGS sequence"/>
</dbReference>
<reference evidence="1 2" key="1">
    <citation type="submission" date="2017-02" db="EMBL/GenBank/DDBJ databases">
        <title>The new phylogeny of genus Mycobacterium.</title>
        <authorList>
            <person name="Tortoli E."/>
            <person name="Trovato A."/>
            <person name="Cirillo D.M."/>
        </authorList>
    </citation>
    <scope>NUCLEOTIDE SEQUENCE [LARGE SCALE GENOMIC DNA]</scope>
    <source>
        <strain evidence="1 2">DSM 44049</strain>
    </source>
</reference>
<dbReference type="EMBL" id="MVHT01000046">
    <property type="protein sequence ID" value="ORB01856.1"/>
    <property type="molecule type" value="Genomic_DNA"/>
</dbReference>
<accession>A0A1E3SDT8</accession>
<dbReference type="STRING" id="28445.BHQ20_13335"/>
<proteinExistence type="predicted"/>
<protein>
    <submittedName>
        <fullName evidence="1">Uncharacterized protein</fullName>
    </submittedName>
</protein>
<organism evidence="1 2">
    <name type="scientific">Mycobacterium intermedium</name>
    <dbReference type="NCBI Taxonomy" id="28445"/>
    <lineage>
        <taxon>Bacteria</taxon>
        <taxon>Bacillati</taxon>
        <taxon>Actinomycetota</taxon>
        <taxon>Actinomycetes</taxon>
        <taxon>Mycobacteriales</taxon>
        <taxon>Mycobacteriaceae</taxon>
        <taxon>Mycobacterium</taxon>
        <taxon>Mycobacterium simiae complex</taxon>
    </lineage>
</organism>
<comment type="caution">
    <text evidence="1">The sequence shown here is derived from an EMBL/GenBank/DDBJ whole genome shotgun (WGS) entry which is preliminary data.</text>
</comment>
<gene>
    <name evidence="1" type="ORF">BST27_16835</name>
</gene>
<name>A0A1E3SDT8_MYCIE</name>